<evidence type="ECO:0000256" key="4">
    <source>
        <dbReference type="NCBIfam" id="TIGR00168"/>
    </source>
</evidence>
<dbReference type="KEGG" id="zin:ZICARI_030"/>
<evidence type="ECO:0000256" key="1">
    <source>
        <dbReference type="ARBA" id="ARBA00005439"/>
    </source>
</evidence>
<name>E0TIN1_ZINIC</name>
<dbReference type="STRING" id="871271.ZICARI_030"/>
<dbReference type="NCBIfam" id="TIGR00168">
    <property type="entry name" value="infC"/>
    <property type="match status" value="1"/>
</dbReference>
<dbReference type="EMBL" id="CP002161">
    <property type="protein sequence ID" value="ADM89658.1"/>
    <property type="molecule type" value="Genomic_DNA"/>
</dbReference>
<dbReference type="InterPro" id="IPR019814">
    <property type="entry name" value="Translation_initiation_fac_3_N"/>
</dbReference>
<keyword evidence="3" id="KW-0648">Protein biosynthesis</keyword>
<protein>
    <recommendedName>
        <fullName evidence="4">Translation initiation factor IF-3</fullName>
    </recommendedName>
</protein>
<dbReference type="InterPro" id="IPR036787">
    <property type="entry name" value="T_IF-3_N_sf"/>
</dbReference>
<dbReference type="Gene3D" id="3.30.110.10">
    <property type="entry name" value="Translation initiation factor 3 (IF-3), C-terminal domain"/>
    <property type="match status" value="1"/>
</dbReference>
<proteinExistence type="inferred from homology"/>
<organism evidence="7 8">
    <name type="scientific">Zinderia insecticola (strain CARI)</name>
    <dbReference type="NCBI Taxonomy" id="871271"/>
    <lineage>
        <taxon>Bacteria</taxon>
        <taxon>Pseudomonadati</taxon>
        <taxon>Pseudomonadota</taxon>
        <taxon>Betaproteobacteria</taxon>
        <taxon>Burkholderiales</taxon>
        <taxon>Oxalobacteraceae</taxon>
        <taxon>Candidatus Zinderia</taxon>
    </lineage>
</organism>
<evidence type="ECO:0000259" key="6">
    <source>
        <dbReference type="Pfam" id="PF05198"/>
    </source>
</evidence>
<gene>
    <name evidence="7" type="primary">infC</name>
    <name evidence="7" type="ordered locus">ZICARI_030</name>
</gene>
<comment type="similarity">
    <text evidence="1">Belongs to the IF-3 family.</text>
</comment>
<dbReference type="Pfam" id="PF05198">
    <property type="entry name" value="IF3_N"/>
    <property type="match status" value="1"/>
</dbReference>
<dbReference type="GO" id="GO:0043022">
    <property type="term" value="F:ribosome binding"/>
    <property type="evidence" value="ECO:0007669"/>
    <property type="project" value="TreeGrafter"/>
</dbReference>
<accession>E0TIN1</accession>
<dbReference type="Pfam" id="PF00707">
    <property type="entry name" value="IF3_C"/>
    <property type="match status" value="1"/>
</dbReference>
<evidence type="ECO:0000256" key="2">
    <source>
        <dbReference type="ARBA" id="ARBA00022540"/>
    </source>
</evidence>
<evidence type="ECO:0000259" key="5">
    <source>
        <dbReference type="Pfam" id="PF00707"/>
    </source>
</evidence>
<evidence type="ECO:0000313" key="7">
    <source>
        <dbReference type="EMBL" id="ADM89658.1"/>
    </source>
</evidence>
<dbReference type="Proteomes" id="UP000001303">
    <property type="component" value="Chromosome"/>
</dbReference>
<dbReference type="GO" id="GO:0032790">
    <property type="term" value="P:ribosome disassembly"/>
    <property type="evidence" value="ECO:0007669"/>
    <property type="project" value="TreeGrafter"/>
</dbReference>
<dbReference type="InterPro" id="IPR001288">
    <property type="entry name" value="Translation_initiation_fac_3"/>
</dbReference>
<keyword evidence="2 7" id="KW-0396">Initiation factor</keyword>
<evidence type="ECO:0000313" key="8">
    <source>
        <dbReference type="Proteomes" id="UP000001303"/>
    </source>
</evidence>
<dbReference type="GO" id="GO:0005737">
    <property type="term" value="C:cytoplasm"/>
    <property type="evidence" value="ECO:0007669"/>
    <property type="project" value="UniProtKB-ARBA"/>
</dbReference>
<dbReference type="HOGENOM" id="CLU_054919_3_2_4"/>
<dbReference type="InterPro" id="IPR036788">
    <property type="entry name" value="T_IF-3_C_sf"/>
</dbReference>
<dbReference type="GO" id="GO:0003743">
    <property type="term" value="F:translation initiation factor activity"/>
    <property type="evidence" value="ECO:0007669"/>
    <property type="project" value="UniProtKB-UniRule"/>
</dbReference>
<sequence>MKKKYKINNEIKAKKIYLIDEFNKPIGLLNFKKALYIAKKKNLDLIEISNNLKGSIIVKMINYKKFIYKKKKKYEKNKKKNLSLKKISLKLNIAIHDYKFKINNIFIFLKKGHKVKIILNFKGREKKYINENLIFINKLKKDIKKIFPNTKIFIKNKKNNFEIFCSLNKKISNEKKNKK</sequence>
<feature type="domain" description="Translation initiation factor 3 N-terminal" evidence="6">
    <location>
        <begin position="7"/>
        <end position="75"/>
    </location>
</feature>
<dbReference type="PANTHER" id="PTHR10938:SF0">
    <property type="entry name" value="TRANSLATION INITIATION FACTOR IF-3, MITOCHONDRIAL"/>
    <property type="match status" value="1"/>
</dbReference>
<evidence type="ECO:0000256" key="3">
    <source>
        <dbReference type="ARBA" id="ARBA00022917"/>
    </source>
</evidence>
<feature type="domain" description="Translation initiation factor 3 C-terminal" evidence="5">
    <location>
        <begin position="83"/>
        <end position="146"/>
    </location>
</feature>
<dbReference type="InterPro" id="IPR019815">
    <property type="entry name" value="Translation_initiation_fac_3_C"/>
</dbReference>
<dbReference type="PANTHER" id="PTHR10938">
    <property type="entry name" value="TRANSLATION INITIATION FACTOR IF-3"/>
    <property type="match status" value="1"/>
</dbReference>
<dbReference type="AlphaFoldDB" id="E0TIN1"/>
<dbReference type="SUPFAM" id="SSF55200">
    <property type="entry name" value="Translation initiation factor IF3, C-terminal domain"/>
    <property type="match status" value="1"/>
</dbReference>
<reference evidence="7 8" key="1">
    <citation type="journal article" date="2010" name="Genome Biol. Evol.">
        <title>Functional convergence in reduced genomes of bacterial symbionts spanning 200 My of evolution.</title>
        <authorList>
            <person name="McCutcheon J.P."/>
            <person name="Moran N.A."/>
        </authorList>
    </citation>
    <scope>NUCLEOTIDE SEQUENCE [LARGE SCALE GENOMIC DNA]</scope>
    <source>
        <strain evidence="7 8">CARI</strain>
    </source>
</reference>
<dbReference type="SUPFAM" id="SSF54364">
    <property type="entry name" value="Translation initiation factor IF3, N-terminal domain"/>
    <property type="match status" value="1"/>
</dbReference>
<keyword evidence="8" id="KW-1185">Reference proteome</keyword>
<dbReference type="Gene3D" id="3.10.20.80">
    <property type="entry name" value="Translation initiation factor 3 (IF-3), N-terminal domain"/>
    <property type="match status" value="1"/>
</dbReference>